<evidence type="ECO:0000256" key="8">
    <source>
        <dbReference type="SAM" id="MobiDB-lite"/>
    </source>
</evidence>
<dbReference type="PROSITE" id="PS50090">
    <property type="entry name" value="MYB_LIKE"/>
    <property type="match status" value="2"/>
</dbReference>
<accession>A0A8B8J198</accession>
<dbReference type="InterPro" id="IPR001005">
    <property type="entry name" value="SANT/Myb"/>
</dbReference>
<dbReference type="Gene3D" id="1.10.10.60">
    <property type="entry name" value="Homeodomain-like"/>
    <property type="match status" value="2"/>
</dbReference>
<dbReference type="OrthoDB" id="785536at2759"/>
<protein>
    <submittedName>
        <fullName evidence="12">Transcription factor MYB114-like</fullName>
    </submittedName>
</protein>
<dbReference type="Proteomes" id="UP000228380">
    <property type="component" value="Chromosome 12"/>
</dbReference>
<reference evidence="12" key="2">
    <citation type="submission" date="2025-08" db="UniProtKB">
        <authorList>
            <consortium name="RefSeq"/>
        </authorList>
    </citation>
    <scope>IDENTIFICATION</scope>
    <source>
        <tissue evidence="12">Young leaves</tissue>
    </source>
</reference>
<dbReference type="RefSeq" id="XP_026657506.2">
    <property type="nucleotide sequence ID" value="XM_026801705.2"/>
</dbReference>
<dbReference type="PANTHER" id="PTHR47999:SF24">
    <property type="entry name" value="TRANSCRIPTION FACTOR MYB90"/>
    <property type="match status" value="1"/>
</dbReference>
<keyword evidence="2" id="KW-0677">Repeat</keyword>
<evidence type="ECO:0000256" key="4">
    <source>
        <dbReference type="ARBA" id="ARBA00023125"/>
    </source>
</evidence>
<dbReference type="AlphaFoldDB" id="A0A8B8J198"/>
<dbReference type="InterPro" id="IPR009057">
    <property type="entry name" value="Homeodomain-like_sf"/>
</dbReference>
<dbReference type="SUPFAM" id="SSF46689">
    <property type="entry name" value="Homeodomain-like"/>
    <property type="match status" value="1"/>
</dbReference>
<feature type="domain" description="Myb-like" evidence="9">
    <location>
        <begin position="69"/>
        <end position="119"/>
    </location>
</feature>
<keyword evidence="4" id="KW-0238">DNA-binding</keyword>
<dbReference type="PROSITE" id="PS51294">
    <property type="entry name" value="HTH_MYB"/>
    <property type="match status" value="2"/>
</dbReference>
<keyword evidence="11" id="KW-1185">Reference proteome</keyword>
<keyword evidence="3" id="KW-0805">Transcription regulation</keyword>
<name>A0A8B8J198_PHODC</name>
<reference evidence="11" key="1">
    <citation type="journal article" date="2019" name="Nat. Commun.">
        <title>Genome-wide association mapping of date palm fruit traits.</title>
        <authorList>
            <person name="Hazzouri K.M."/>
            <person name="Gros-Balthazard M."/>
            <person name="Flowers J.M."/>
            <person name="Copetti D."/>
            <person name="Lemansour A."/>
            <person name="Lebrun M."/>
            <person name="Masmoudi K."/>
            <person name="Ferrand S."/>
            <person name="Dhar M.I."/>
            <person name="Fresquez Z.A."/>
            <person name="Rosas U."/>
            <person name="Zhang J."/>
            <person name="Talag J."/>
            <person name="Lee S."/>
            <person name="Kudrna D."/>
            <person name="Powell R.F."/>
            <person name="Leitch I.J."/>
            <person name="Krueger R.R."/>
            <person name="Wing R.A."/>
            <person name="Amiri K.M.A."/>
            <person name="Purugganan M.D."/>
        </authorList>
    </citation>
    <scope>NUCLEOTIDE SEQUENCE [LARGE SCALE GENOMIC DNA]</scope>
    <source>
        <strain evidence="11">cv. Khalas</strain>
    </source>
</reference>
<dbReference type="PANTHER" id="PTHR47999">
    <property type="entry name" value="TRANSCRIPTION FACTOR MYB8-RELATED-RELATED"/>
    <property type="match status" value="1"/>
</dbReference>
<dbReference type="CDD" id="cd00167">
    <property type="entry name" value="SANT"/>
    <property type="match status" value="2"/>
</dbReference>
<dbReference type="FunFam" id="1.10.10.60:FF:000218">
    <property type="entry name" value="Myb transcription factor"/>
    <property type="match status" value="1"/>
</dbReference>
<evidence type="ECO:0000256" key="5">
    <source>
        <dbReference type="ARBA" id="ARBA00023159"/>
    </source>
</evidence>
<dbReference type="SMART" id="SM00717">
    <property type="entry name" value="SANT"/>
    <property type="match status" value="2"/>
</dbReference>
<feature type="region of interest" description="Disordered" evidence="8">
    <location>
        <begin position="157"/>
        <end position="179"/>
    </location>
</feature>
<dbReference type="GO" id="GO:0005634">
    <property type="term" value="C:nucleus"/>
    <property type="evidence" value="ECO:0007669"/>
    <property type="project" value="UniProtKB-SubCell"/>
</dbReference>
<evidence type="ECO:0000313" key="11">
    <source>
        <dbReference type="Proteomes" id="UP000228380"/>
    </source>
</evidence>
<dbReference type="KEGG" id="pda:103698771"/>
<evidence type="ECO:0000256" key="1">
    <source>
        <dbReference type="ARBA" id="ARBA00004123"/>
    </source>
</evidence>
<sequence length="242" mass="27643">MSFDSTNGTKQPGIRKGAWTVEEDALLRRCVEKYGAKEWRHVPQRAVSINEGLNRCRKSCRLRWLNYLSPGINRGSFGEDEADLIVRLHKLLGNRWSLIAGRLPGRTANDVKNYWNSHLSKKPDVRDHGERSKRGNIVFKPRPQTIPTTWIWSRDQPSSASEIRQEKTQVPEIPSSENHRTRVDTQIIGVPNVENVITKEMQTDNRVIQDLEDNKDDESLAGVGGWDDLLRDINLWGDLGAI</sequence>
<proteinExistence type="predicted"/>
<evidence type="ECO:0000256" key="2">
    <source>
        <dbReference type="ARBA" id="ARBA00022737"/>
    </source>
</evidence>
<dbReference type="GO" id="GO:0003677">
    <property type="term" value="F:DNA binding"/>
    <property type="evidence" value="ECO:0007669"/>
    <property type="project" value="UniProtKB-KW"/>
</dbReference>
<feature type="domain" description="Myb-like" evidence="9">
    <location>
        <begin position="11"/>
        <end position="68"/>
    </location>
</feature>
<evidence type="ECO:0000256" key="7">
    <source>
        <dbReference type="ARBA" id="ARBA00023242"/>
    </source>
</evidence>
<dbReference type="GeneID" id="103698771"/>
<comment type="subcellular location">
    <subcellularLocation>
        <location evidence="1">Nucleus</location>
    </subcellularLocation>
</comment>
<keyword evidence="6" id="KW-0804">Transcription</keyword>
<organism evidence="11 12">
    <name type="scientific">Phoenix dactylifera</name>
    <name type="common">Date palm</name>
    <dbReference type="NCBI Taxonomy" id="42345"/>
    <lineage>
        <taxon>Eukaryota</taxon>
        <taxon>Viridiplantae</taxon>
        <taxon>Streptophyta</taxon>
        <taxon>Embryophyta</taxon>
        <taxon>Tracheophyta</taxon>
        <taxon>Spermatophyta</taxon>
        <taxon>Magnoliopsida</taxon>
        <taxon>Liliopsida</taxon>
        <taxon>Arecaceae</taxon>
        <taxon>Coryphoideae</taxon>
        <taxon>Phoeniceae</taxon>
        <taxon>Phoenix</taxon>
    </lineage>
</organism>
<dbReference type="InterPro" id="IPR017930">
    <property type="entry name" value="Myb_dom"/>
</dbReference>
<evidence type="ECO:0000259" key="10">
    <source>
        <dbReference type="PROSITE" id="PS51294"/>
    </source>
</evidence>
<dbReference type="InterPro" id="IPR015495">
    <property type="entry name" value="Myb_TF_plants"/>
</dbReference>
<feature type="domain" description="HTH myb-type" evidence="10">
    <location>
        <begin position="11"/>
        <end position="72"/>
    </location>
</feature>
<evidence type="ECO:0000256" key="6">
    <source>
        <dbReference type="ARBA" id="ARBA00023163"/>
    </source>
</evidence>
<evidence type="ECO:0000259" key="9">
    <source>
        <dbReference type="PROSITE" id="PS50090"/>
    </source>
</evidence>
<gene>
    <name evidence="12" type="primary">LOC103698771</name>
</gene>
<keyword evidence="7" id="KW-0539">Nucleus</keyword>
<keyword evidence="5" id="KW-0010">Activator</keyword>
<dbReference type="Pfam" id="PF00249">
    <property type="entry name" value="Myb_DNA-binding"/>
    <property type="match status" value="2"/>
</dbReference>
<evidence type="ECO:0000256" key="3">
    <source>
        <dbReference type="ARBA" id="ARBA00023015"/>
    </source>
</evidence>
<feature type="domain" description="HTH myb-type" evidence="10">
    <location>
        <begin position="73"/>
        <end position="123"/>
    </location>
</feature>
<evidence type="ECO:0000313" key="12">
    <source>
        <dbReference type="RefSeq" id="XP_026657506.2"/>
    </source>
</evidence>